<keyword evidence="2" id="KW-0408">Iron</keyword>
<dbReference type="PANTHER" id="PTHR43105">
    <property type="entry name" value="RESPIRATORY NITRATE REDUCTASE"/>
    <property type="match status" value="1"/>
</dbReference>
<proteinExistence type="predicted"/>
<evidence type="ECO:0000256" key="2">
    <source>
        <dbReference type="ARBA" id="ARBA00023004"/>
    </source>
</evidence>
<evidence type="ECO:0000259" key="4">
    <source>
        <dbReference type="Pfam" id="PF01568"/>
    </source>
</evidence>
<dbReference type="GO" id="GO:0051536">
    <property type="term" value="F:iron-sulfur cluster binding"/>
    <property type="evidence" value="ECO:0007669"/>
    <property type="project" value="UniProtKB-KW"/>
</dbReference>
<dbReference type="GO" id="GO:0043546">
    <property type="term" value="F:molybdopterin cofactor binding"/>
    <property type="evidence" value="ECO:0007669"/>
    <property type="project" value="InterPro"/>
</dbReference>
<reference evidence="6" key="1">
    <citation type="submission" date="2017-06" db="EMBL/GenBank/DDBJ databases">
        <title>Genome analysis of Fimbriiglobus ruber SP5, the first member of the order Planctomycetales with confirmed chitinolytic capability.</title>
        <authorList>
            <person name="Ravin N.V."/>
            <person name="Rakitin A.L."/>
            <person name="Ivanova A.A."/>
            <person name="Beletsky A.V."/>
            <person name="Kulichevskaya I.S."/>
            <person name="Mardanov A.V."/>
            <person name="Dedysh S.N."/>
        </authorList>
    </citation>
    <scope>NUCLEOTIDE SEQUENCE [LARGE SCALE GENOMIC DNA]</scope>
    <source>
        <strain evidence="6">SP5</strain>
    </source>
</reference>
<dbReference type="AlphaFoldDB" id="A0A225E3S7"/>
<dbReference type="GO" id="GO:0022904">
    <property type="term" value="P:respiratory electron transport chain"/>
    <property type="evidence" value="ECO:0007669"/>
    <property type="project" value="TreeGrafter"/>
</dbReference>
<evidence type="ECO:0000313" key="5">
    <source>
        <dbReference type="EMBL" id="OWK46414.1"/>
    </source>
</evidence>
<comment type="caution">
    <text evidence="5">The sequence shown here is derived from an EMBL/GenBank/DDBJ whole genome shotgun (WGS) entry which is preliminary data.</text>
</comment>
<dbReference type="CDD" id="cd00508">
    <property type="entry name" value="MopB_CT_Fdh-Nap-like"/>
    <property type="match status" value="1"/>
</dbReference>
<keyword evidence="6" id="KW-1185">Reference proteome</keyword>
<evidence type="ECO:0000313" key="6">
    <source>
        <dbReference type="Proteomes" id="UP000214646"/>
    </source>
</evidence>
<dbReference type="SUPFAM" id="SSF50692">
    <property type="entry name" value="ADC-like"/>
    <property type="match status" value="1"/>
</dbReference>
<dbReference type="InterPro" id="IPR006657">
    <property type="entry name" value="MoPterin_dinucl-bd_dom"/>
</dbReference>
<dbReference type="InterPro" id="IPR009010">
    <property type="entry name" value="Asp_de-COase-like_dom_sf"/>
</dbReference>
<dbReference type="RefSeq" id="WP_238602401.1">
    <property type="nucleotide sequence ID" value="NZ_NIDE01000001.1"/>
</dbReference>
<name>A0A225E3S7_9BACT</name>
<dbReference type="Pfam" id="PF01568">
    <property type="entry name" value="Molydop_binding"/>
    <property type="match status" value="1"/>
</dbReference>
<dbReference type="GO" id="GO:0003954">
    <property type="term" value="F:NADH dehydrogenase activity"/>
    <property type="evidence" value="ECO:0007669"/>
    <property type="project" value="TreeGrafter"/>
</dbReference>
<evidence type="ECO:0000256" key="1">
    <source>
        <dbReference type="ARBA" id="ARBA00022723"/>
    </source>
</evidence>
<dbReference type="GO" id="GO:0016020">
    <property type="term" value="C:membrane"/>
    <property type="evidence" value="ECO:0007669"/>
    <property type="project" value="TreeGrafter"/>
</dbReference>
<organism evidence="5 6">
    <name type="scientific">Fimbriiglobus ruber</name>
    <dbReference type="NCBI Taxonomy" id="1908690"/>
    <lineage>
        <taxon>Bacteria</taxon>
        <taxon>Pseudomonadati</taxon>
        <taxon>Planctomycetota</taxon>
        <taxon>Planctomycetia</taxon>
        <taxon>Gemmatales</taxon>
        <taxon>Gemmataceae</taxon>
        <taxon>Fimbriiglobus</taxon>
    </lineage>
</organism>
<dbReference type="PANTHER" id="PTHR43105:SF10">
    <property type="entry name" value="NADH-QUINONE OXIDOREDUCTASE SUBUNIT G"/>
    <property type="match status" value="1"/>
</dbReference>
<dbReference type="Proteomes" id="UP000214646">
    <property type="component" value="Unassembled WGS sequence"/>
</dbReference>
<dbReference type="GO" id="GO:0046872">
    <property type="term" value="F:metal ion binding"/>
    <property type="evidence" value="ECO:0007669"/>
    <property type="project" value="UniProtKB-KW"/>
</dbReference>
<keyword evidence="3" id="KW-0411">Iron-sulfur</keyword>
<gene>
    <name evidence="5" type="ORF">FRUB_00113</name>
</gene>
<evidence type="ECO:0000256" key="3">
    <source>
        <dbReference type="ARBA" id="ARBA00023014"/>
    </source>
</evidence>
<sequence>MNYWIYFTTGRYKEHYNSGAQTRMVERLNASRPRPRLQVHPRLARRHGIATGSVVVLESRRSKAEFEAELTVDIRPDTVFAPFHWGGKQAANKLTNPALDPTSRMPEFKYAAVRVAGVRGSSFAADERR</sequence>
<dbReference type="Gene3D" id="2.40.40.20">
    <property type="match status" value="1"/>
</dbReference>
<accession>A0A225E3S7</accession>
<dbReference type="EMBL" id="NIDE01000001">
    <property type="protein sequence ID" value="OWK46414.1"/>
    <property type="molecule type" value="Genomic_DNA"/>
</dbReference>
<keyword evidence="1" id="KW-0479">Metal-binding</keyword>
<dbReference type="InterPro" id="IPR050123">
    <property type="entry name" value="Prok_molybdopt-oxidoreductase"/>
</dbReference>
<protein>
    <submittedName>
        <fullName evidence="5">Assimilatory nitrate reductase large subunit</fullName>
    </submittedName>
</protein>
<feature type="domain" description="Molybdopterin dinucleotide-binding" evidence="4">
    <location>
        <begin position="5"/>
        <end position="111"/>
    </location>
</feature>